<dbReference type="InterPro" id="IPR016197">
    <property type="entry name" value="Chromo-like_dom_sf"/>
</dbReference>
<dbReference type="PROSITE" id="PS50878">
    <property type="entry name" value="RT_POL"/>
    <property type="match status" value="1"/>
</dbReference>
<evidence type="ECO:0000256" key="7">
    <source>
        <dbReference type="ARBA" id="ARBA00022759"/>
    </source>
</evidence>
<keyword evidence="5" id="KW-0479">Metal-binding</keyword>
<dbReference type="Pfam" id="PF08284">
    <property type="entry name" value="RVP_2"/>
    <property type="match status" value="1"/>
</dbReference>
<keyword evidence="15" id="KW-0511">Multifunctional enzyme</keyword>
<keyword evidence="1" id="KW-0645">Protease</keyword>
<dbReference type="CDD" id="cd01647">
    <property type="entry name" value="RT_LTR"/>
    <property type="match status" value="1"/>
</dbReference>
<dbReference type="Gene3D" id="3.10.20.370">
    <property type="match status" value="1"/>
</dbReference>
<evidence type="ECO:0000256" key="8">
    <source>
        <dbReference type="ARBA" id="ARBA00022801"/>
    </source>
</evidence>
<organism evidence="19 20">
    <name type="scientific">Trifolium medium</name>
    <dbReference type="NCBI Taxonomy" id="97028"/>
    <lineage>
        <taxon>Eukaryota</taxon>
        <taxon>Viridiplantae</taxon>
        <taxon>Streptophyta</taxon>
        <taxon>Embryophyta</taxon>
        <taxon>Tracheophyta</taxon>
        <taxon>Spermatophyta</taxon>
        <taxon>Magnoliopsida</taxon>
        <taxon>eudicotyledons</taxon>
        <taxon>Gunneridae</taxon>
        <taxon>Pentapetalae</taxon>
        <taxon>rosids</taxon>
        <taxon>fabids</taxon>
        <taxon>Fabales</taxon>
        <taxon>Fabaceae</taxon>
        <taxon>Papilionoideae</taxon>
        <taxon>50 kb inversion clade</taxon>
        <taxon>NPAAA clade</taxon>
        <taxon>Hologalegina</taxon>
        <taxon>IRL clade</taxon>
        <taxon>Trifolieae</taxon>
        <taxon>Trifolium</taxon>
    </lineage>
</organism>
<evidence type="ECO:0000259" key="18">
    <source>
        <dbReference type="PROSITE" id="PS50994"/>
    </source>
</evidence>
<keyword evidence="12" id="KW-0239">DNA-directed DNA polymerase</keyword>
<dbReference type="InterPro" id="IPR041588">
    <property type="entry name" value="Integrase_H2C2"/>
</dbReference>
<keyword evidence="13" id="KW-0238">DNA-binding</keyword>
<dbReference type="InterPro" id="IPR043502">
    <property type="entry name" value="DNA/RNA_pol_sf"/>
</dbReference>
<keyword evidence="14" id="KW-0233">DNA recombination</keyword>
<dbReference type="GO" id="GO:0003677">
    <property type="term" value="F:DNA binding"/>
    <property type="evidence" value="ECO:0007669"/>
    <property type="project" value="UniProtKB-KW"/>
</dbReference>
<keyword evidence="4" id="KW-0540">Nuclease</keyword>
<dbReference type="Pfam" id="PF24626">
    <property type="entry name" value="SH3_Tf2-1"/>
    <property type="match status" value="1"/>
</dbReference>
<accession>A0A392LYA2</accession>
<dbReference type="PANTHER" id="PTHR37984:SF5">
    <property type="entry name" value="PROTEIN NYNRIN-LIKE"/>
    <property type="match status" value="1"/>
</dbReference>
<evidence type="ECO:0000313" key="19">
    <source>
        <dbReference type="EMBL" id="MCH79952.1"/>
    </source>
</evidence>
<feature type="domain" description="Reverse transcriptase" evidence="17">
    <location>
        <begin position="329"/>
        <end position="508"/>
    </location>
</feature>
<evidence type="ECO:0000256" key="15">
    <source>
        <dbReference type="ARBA" id="ARBA00023268"/>
    </source>
</evidence>
<keyword evidence="11" id="KW-0695">RNA-directed DNA polymerase</keyword>
<dbReference type="InterPro" id="IPR041577">
    <property type="entry name" value="RT_RNaseH_2"/>
</dbReference>
<dbReference type="Gene3D" id="2.40.70.10">
    <property type="entry name" value="Acid Proteases"/>
    <property type="match status" value="1"/>
</dbReference>
<dbReference type="InterPro" id="IPR001584">
    <property type="entry name" value="Integrase_cat-core"/>
</dbReference>
<dbReference type="Gene3D" id="1.10.340.70">
    <property type="match status" value="1"/>
</dbReference>
<dbReference type="AlphaFoldDB" id="A0A392LYA2"/>
<feature type="compositionally biased region" description="Polar residues" evidence="16">
    <location>
        <begin position="1235"/>
        <end position="1246"/>
    </location>
</feature>
<dbReference type="FunFam" id="1.10.340.70:FF:000001">
    <property type="entry name" value="Retrovirus-related Pol polyprotein from transposon gypsy-like Protein"/>
    <property type="match status" value="1"/>
</dbReference>
<keyword evidence="20" id="KW-1185">Reference proteome</keyword>
<dbReference type="SUPFAM" id="SSF53098">
    <property type="entry name" value="Ribonuclease H-like"/>
    <property type="match status" value="1"/>
</dbReference>
<evidence type="ECO:0000313" key="20">
    <source>
        <dbReference type="Proteomes" id="UP000265520"/>
    </source>
</evidence>
<dbReference type="SUPFAM" id="SSF56672">
    <property type="entry name" value="DNA/RNA polymerases"/>
    <property type="match status" value="1"/>
</dbReference>
<evidence type="ECO:0000256" key="11">
    <source>
        <dbReference type="ARBA" id="ARBA00022918"/>
    </source>
</evidence>
<dbReference type="GO" id="GO:0003887">
    <property type="term" value="F:DNA-directed DNA polymerase activity"/>
    <property type="evidence" value="ECO:0007669"/>
    <property type="project" value="UniProtKB-KW"/>
</dbReference>
<dbReference type="InterPro" id="IPR050951">
    <property type="entry name" value="Retrovirus_Pol_polyprotein"/>
</dbReference>
<dbReference type="InterPro" id="IPR056924">
    <property type="entry name" value="SH3_Tf2-1"/>
</dbReference>
<dbReference type="SUPFAM" id="SSF50630">
    <property type="entry name" value="Acid proteases"/>
    <property type="match status" value="1"/>
</dbReference>
<evidence type="ECO:0000256" key="3">
    <source>
        <dbReference type="ARBA" id="ARBA00022695"/>
    </source>
</evidence>
<dbReference type="GO" id="GO:0006310">
    <property type="term" value="P:DNA recombination"/>
    <property type="evidence" value="ECO:0007669"/>
    <property type="project" value="UniProtKB-KW"/>
</dbReference>
<dbReference type="InterPro" id="IPR012337">
    <property type="entry name" value="RNaseH-like_sf"/>
</dbReference>
<dbReference type="FunFam" id="3.10.10.10:FF:000007">
    <property type="entry name" value="Retrovirus-related Pol polyprotein from transposon 17.6-like Protein"/>
    <property type="match status" value="1"/>
</dbReference>
<dbReference type="GO" id="GO:0015074">
    <property type="term" value="P:DNA integration"/>
    <property type="evidence" value="ECO:0007669"/>
    <property type="project" value="UniProtKB-KW"/>
</dbReference>
<evidence type="ECO:0000256" key="13">
    <source>
        <dbReference type="ARBA" id="ARBA00023125"/>
    </source>
</evidence>
<evidence type="ECO:0000256" key="6">
    <source>
        <dbReference type="ARBA" id="ARBA00022750"/>
    </source>
</evidence>
<protein>
    <submittedName>
        <fullName evidence="19">Transposon Tf2-1 polyprotein</fullName>
    </submittedName>
</protein>
<evidence type="ECO:0000256" key="16">
    <source>
        <dbReference type="SAM" id="MobiDB-lite"/>
    </source>
</evidence>
<dbReference type="Pfam" id="PF17921">
    <property type="entry name" value="Integrase_H2C2"/>
    <property type="match status" value="1"/>
</dbReference>
<evidence type="ECO:0000259" key="17">
    <source>
        <dbReference type="PROSITE" id="PS50878"/>
    </source>
</evidence>
<evidence type="ECO:0000256" key="12">
    <source>
        <dbReference type="ARBA" id="ARBA00022932"/>
    </source>
</evidence>
<dbReference type="InterPro" id="IPR021109">
    <property type="entry name" value="Peptidase_aspartic_dom_sf"/>
</dbReference>
<sequence>MNLKSTTQPPLLPTPPSNLPVRHLPPAEIRDRRSKGLCFRCDEKWSQSHRCRSKVLLLLGADEDTPESELEELPPEDVAGDISSLHALSSQLLGRSLRVSGMFGEHRFQILIDSGSTHNFINPMLVEKLSLPMTPCPRFRVATGCGSSLICQYCCLAVPLVVQGITFSVDLFMLAIEGPDVVLGFPWLQLLGKVSHDYSALTMEFSWNDQPVVLQGETVPVSHSVSLLQFQSLLHSVDVTGVFTLTSSATEPLESHSNILDLPSSIPPVARDVLQRFSSIFMPPTGLPPHRSIDHRIHLVEGTNPVNVRPYRYPHFQKAEMEKLIREMLEQGIIVPSHSPFSSPVLLVRKKDHSWRFCVDYRALNAATVKDKFPIPTIDELLDELGGASIFSKLDLRAGYHQIRVHPRDTYKTAFRTHDGHFEFLVMPFGLTNAPSTFQATMNRLFSSFLRRFVIVFFDDILIYSSSLEEHLLHLELVLDCLLTNSFYVKLSKCLFCQDSIDYLGHIVSSQGVHADPSKLEAMAKWPIPQTVKHLRGFLGLTGYYRKFISHYASIAAPLTDLLCNEAFEWTATADSAFQALKAAMMAAPVLRLPDFSQEFIIETDASNLGIGAVLMQEGRPIAFFSKKLGSRMRAASVYLKELHAITEAVLKWRQYLLGHSFVIRTDHKSIRELLQQVIQTPDQQVYVRKLLGFQFRIEYKPGASNKVADALSRVPAEWPEESATSSPTFKALVSQPTFFIIQQLQQENTTDPYLVELHKKQLHGTLGYPFSVVHGLVVHKGRYVLGPTSPLCLRIIAEFHDTPSGGHAGVKRTLVRVAANFFWPKMRQAVENYVASCLICQQIKYSTQVPAGLLQPLPIPDCVWEDVTMDFITGLPQSHGSTVIFVVVDRLSKSAHFGDLPTAFTASKVAELFVSLVVRLHGFPRSIVSDRDPVFMSTFWRKLFELSGTKLAMSSAYHPQTDGQSEVVNRCLEQYLRAFTQEKPSSWVTLLPWAELHYNTSYHSGLKMSPFQALYGRAPPSIPLYTRGSTTIAALDESLLERDELLRILKANLLAAQHRMVQQANAHRRDLQFTVGDLVLVRLRPYKQISVRQQRQHKLSKKFYGPFEIMECIGKVAYRLKLPPESRIHPVFHVSNLKPFRGSAVPFPHVLPPDSVSNQPVEVPVAIAATRTVLINGVPQQQVLVQWANCPPDEASWEDFVHFQSVFPTFHLEDKVVFEEGGNDTSPIHEDLISPSQEETSNTSEEMTKGLGKRQINKPKWMEDFVCEKP</sequence>
<dbReference type="GO" id="GO:0004190">
    <property type="term" value="F:aspartic-type endopeptidase activity"/>
    <property type="evidence" value="ECO:0007669"/>
    <property type="project" value="UniProtKB-KW"/>
</dbReference>
<evidence type="ECO:0000256" key="14">
    <source>
        <dbReference type="ARBA" id="ARBA00023172"/>
    </source>
</evidence>
<evidence type="ECO:0000256" key="1">
    <source>
        <dbReference type="ARBA" id="ARBA00022670"/>
    </source>
</evidence>
<keyword evidence="3" id="KW-0548">Nucleotidyltransferase</keyword>
<evidence type="ECO:0000256" key="10">
    <source>
        <dbReference type="ARBA" id="ARBA00022908"/>
    </source>
</evidence>
<keyword evidence="2" id="KW-0808">Transferase</keyword>
<keyword evidence="10" id="KW-0229">DNA integration</keyword>
<feature type="region of interest" description="Disordered" evidence="16">
    <location>
        <begin position="1224"/>
        <end position="1255"/>
    </location>
</feature>
<dbReference type="Proteomes" id="UP000265520">
    <property type="component" value="Unassembled WGS sequence"/>
</dbReference>
<dbReference type="InterPro" id="IPR000477">
    <property type="entry name" value="RT_dom"/>
</dbReference>
<keyword evidence="6" id="KW-0064">Aspartyl protease</keyword>
<proteinExistence type="predicted"/>
<evidence type="ECO:0000256" key="5">
    <source>
        <dbReference type="ARBA" id="ARBA00022723"/>
    </source>
</evidence>
<dbReference type="PANTHER" id="PTHR37984">
    <property type="entry name" value="PROTEIN CBG26694"/>
    <property type="match status" value="1"/>
</dbReference>
<comment type="caution">
    <text evidence="19">The sequence shown here is derived from an EMBL/GenBank/DDBJ whole genome shotgun (WGS) entry which is preliminary data.</text>
</comment>
<dbReference type="CDD" id="cd00303">
    <property type="entry name" value="retropepsin_like"/>
    <property type="match status" value="1"/>
</dbReference>
<dbReference type="Gene3D" id="3.30.70.270">
    <property type="match status" value="2"/>
</dbReference>
<dbReference type="GO" id="GO:0004519">
    <property type="term" value="F:endonuclease activity"/>
    <property type="evidence" value="ECO:0007669"/>
    <property type="project" value="UniProtKB-KW"/>
</dbReference>
<dbReference type="Pfam" id="PF17919">
    <property type="entry name" value="RT_RNaseH_2"/>
    <property type="match status" value="1"/>
</dbReference>
<evidence type="ECO:0000256" key="2">
    <source>
        <dbReference type="ARBA" id="ARBA00022679"/>
    </source>
</evidence>
<evidence type="ECO:0000256" key="9">
    <source>
        <dbReference type="ARBA" id="ARBA00022842"/>
    </source>
</evidence>
<gene>
    <name evidence="19" type="ORF">A2U01_0000714</name>
</gene>
<dbReference type="Gene3D" id="3.30.420.10">
    <property type="entry name" value="Ribonuclease H-like superfamily/Ribonuclease H"/>
    <property type="match status" value="1"/>
</dbReference>
<dbReference type="PROSITE" id="PS50994">
    <property type="entry name" value="INTEGRASE"/>
    <property type="match status" value="1"/>
</dbReference>
<dbReference type="Pfam" id="PF00078">
    <property type="entry name" value="RVT_1"/>
    <property type="match status" value="1"/>
</dbReference>
<dbReference type="InterPro" id="IPR036397">
    <property type="entry name" value="RNaseH_sf"/>
</dbReference>
<evidence type="ECO:0000256" key="4">
    <source>
        <dbReference type="ARBA" id="ARBA00022722"/>
    </source>
</evidence>
<dbReference type="GO" id="GO:0003964">
    <property type="term" value="F:RNA-directed DNA polymerase activity"/>
    <property type="evidence" value="ECO:0007669"/>
    <property type="project" value="UniProtKB-KW"/>
</dbReference>
<dbReference type="SUPFAM" id="SSF54160">
    <property type="entry name" value="Chromo domain-like"/>
    <property type="match status" value="1"/>
</dbReference>
<dbReference type="Gene3D" id="3.10.10.10">
    <property type="entry name" value="HIV Type 1 Reverse Transcriptase, subunit A, domain 1"/>
    <property type="match status" value="1"/>
</dbReference>
<dbReference type="CDD" id="cd09274">
    <property type="entry name" value="RNase_HI_RT_Ty3"/>
    <property type="match status" value="1"/>
</dbReference>
<name>A0A392LYA2_9FABA</name>
<feature type="domain" description="Integrase catalytic" evidence="18">
    <location>
        <begin position="855"/>
        <end position="1019"/>
    </location>
</feature>
<dbReference type="FunFam" id="3.30.70.270:FF:000020">
    <property type="entry name" value="Transposon Tf2-6 polyprotein-like Protein"/>
    <property type="match status" value="1"/>
</dbReference>
<dbReference type="GO" id="GO:0006508">
    <property type="term" value="P:proteolysis"/>
    <property type="evidence" value="ECO:0007669"/>
    <property type="project" value="UniProtKB-KW"/>
</dbReference>
<feature type="region of interest" description="Disordered" evidence="16">
    <location>
        <begin position="1"/>
        <end position="24"/>
    </location>
</feature>
<keyword evidence="7" id="KW-0255">Endonuclease</keyword>
<keyword evidence="9" id="KW-0460">Magnesium</keyword>
<dbReference type="EMBL" id="LXQA010000525">
    <property type="protein sequence ID" value="MCH79952.1"/>
    <property type="molecule type" value="Genomic_DNA"/>
</dbReference>
<dbReference type="GO" id="GO:0046872">
    <property type="term" value="F:metal ion binding"/>
    <property type="evidence" value="ECO:0007669"/>
    <property type="project" value="UniProtKB-KW"/>
</dbReference>
<dbReference type="InterPro" id="IPR043128">
    <property type="entry name" value="Rev_trsase/Diguanyl_cyclase"/>
</dbReference>
<keyword evidence="8" id="KW-0378">Hydrolase</keyword>
<reference evidence="19 20" key="1">
    <citation type="journal article" date="2018" name="Front. Plant Sci.">
        <title>Red Clover (Trifolium pratense) and Zigzag Clover (T. medium) - A Picture of Genomic Similarities and Differences.</title>
        <authorList>
            <person name="Dluhosova J."/>
            <person name="Istvanek J."/>
            <person name="Nedelnik J."/>
            <person name="Repkova J."/>
        </authorList>
    </citation>
    <scope>NUCLEOTIDE SEQUENCE [LARGE SCALE GENOMIC DNA]</scope>
    <source>
        <strain evidence="20">cv. 10/8</strain>
        <tissue evidence="19">Leaf</tissue>
    </source>
</reference>